<gene>
    <name evidence="2" type="primary">21</name>
    <name evidence="2" type="ORF">SEA_CLAWZ_21</name>
</gene>
<name>A0AAE7F818_9CAUD</name>
<dbReference type="KEGG" id="vg:77951777"/>
<sequence length="133" mass="15070">MNRLLLALPPRILHRIAQAARWLQHHLHQPSDADRIAAAFDQIRPDLTTEDVNQAVTDYLTNTPTHTYRVVNPQLAEDQAETRWVGDEHGLRDLPPAPQQPPITLDPANPNTAVIRAALDEADFTNRKNHRTE</sequence>
<reference evidence="2" key="1">
    <citation type="submission" date="2020-05" db="EMBL/GenBank/DDBJ databases">
        <authorList>
            <person name="Conneilly E.M."/>
            <person name="Corace M.L."/>
            <person name="Daly D."/>
            <person name="Dejene M.A."/>
            <person name="Deng Y."/>
            <person name="Kelly J.M."/>
            <person name="Masiello C.S."/>
            <person name="McDonough D."/>
            <person name="Musser E."/>
            <person name="Pecorale A.L."/>
            <person name="Ray R.F."/>
            <person name="Regan I.M."/>
            <person name="Shedd N.A."/>
            <person name="Tatone J.R."/>
            <person name="Tocci C.W."/>
            <person name="Zarate C.M."/>
            <person name="Whitefleet-Smith J.L."/>
            <person name="Garlena R.A."/>
            <person name="Russell D.A."/>
            <person name="Pope W.H."/>
            <person name="Jacobs-Sera D."/>
            <person name="Hatfull G.F."/>
        </authorList>
    </citation>
    <scope>NUCLEOTIDE SEQUENCE</scope>
</reference>
<dbReference type="GeneID" id="77951777"/>
<protein>
    <submittedName>
        <fullName evidence="2">Uncharacterized protein</fullName>
    </submittedName>
</protein>
<dbReference type="RefSeq" id="YP_010675450.1">
    <property type="nucleotide sequence ID" value="NC_071004.1"/>
</dbReference>
<dbReference type="EMBL" id="MT498058">
    <property type="protein sequence ID" value="QKY79933.1"/>
    <property type="molecule type" value="Genomic_DNA"/>
</dbReference>
<proteinExistence type="predicted"/>
<evidence type="ECO:0000313" key="3">
    <source>
        <dbReference type="Proteomes" id="UP000821895"/>
    </source>
</evidence>
<dbReference type="Proteomes" id="UP000821895">
    <property type="component" value="Segment"/>
</dbReference>
<organism evidence="2 3">
    <name type="scientific">Gordonia phage Clawz</name>
    <dbReference type="NCBI Taxonomy" id="2743910"/>
    <lineage>
        <taxon>Viruses</taxon>
        <taxon>Duplodnaviria</taxon>
        <taxon>Heunggongvirae</taxon>
        <taxon>Uroviricota</taxon>
        <taxon>Caudoviricetes</taxon>
        <taxon>Clawzvirus</taxon>
        <taxon>Clawzvirus clawz</taxon>
    </lineage>
</organism>
<evidence type="ECO:0000313" key="2">
    <source>
        <dbReference type="EMBL" id="QKY79933.1"/>
    </source>
</evidence>
<accession>A0AAE7F818</accession>
<feature type="region of interest" description="Disordered" evidence="1">
    <location>
        <begin position="88"/>
        <end position="109"/>
    </location>
</feature>
<evidence type="ECO:0000256" key="1">
    <source>
        <dbReference type="SAM" id="MobiDB-lite"/>
    </source>
</evidence>
<keyword evidence="3" id="KW-1185">Reference proteome</keyword>